<sequence length="542" mass="57420">MTRVASRRVWAAAAVLAAAVLTLACAPAVPQQSAPAQPSAPVQRIADDAVVRTTEGQVQGLATTDHFVFQGIPYAQPPVGELRWQAPRPPEPWDGVRDATRPGPMCPQSYTYPPGSPPTSTGAEDCLSLNIHVPRTAEGPLPVLVFVHGGAFTSGGGAGYDPRRVSGRGVIVVTLNHRLGALGFLAHPALTDPWAGNFGIADQQAALQWVRRNLAAFGGDAGNVTLWGESSGAYSVCAHLASPSAEGLFDKAITQSGSCANEFLTAVEAQDRARQAGTELGCVDGPPSAVAECLRAVPAERLAALHSDRSNANLSQITDLPWFPVAGTPTLPRQPLDALRTGDANHVPMIAGSTRDEMRSLILARLGDGLGLVTPEQYPQLIGEFYGADAEAVLAEYPHRRYESPSIALATALTDDGRTHGSCRQVVSDEAVAARAPVYAYEFAEPTGEVTEGFPHGARHGADIPYFFDSYMRERPPPSEPQARLAETLIGHWTAFARTGDPGGGWRPSQPGRALSFAVAGFDQVDVAAAHRCAFWSQLRTR</sequence>
<dbReference type="OrthoDB" id="4308422at2"/>
<reference evidence="5 6" key="1">
    <citation type="submission" date="2019-06" db="EMBL/GenBank/DDBJ databases">
        <title>Sequencing the genomes of 1000 actinobacteria strains.</title>
        <authorList>
            <person name="Klenk H.-P."/>
        </authorList>
    </citation>
    <scope>NUCLEOTIDE SEQUENCE [LARGE SCALE GENOMIC DNA]</scope>
    <source>
        <strain evidence="5 6">DSM 45301</strain>
    </source>
</reference>
<keyword evidence="2 3" id="KW-0378">Hydrolase</keyword>
<dbReference type="Gene3D" id="3.40.50.1820">
    <property type="entry name" value="alpha/beta hydrolase"/>
    <property type="match status" value="1"/>
</dbReference>
<organism evidence="5 6">
    <name type="scientific">Pseudonocardia kunmingensis</name>
    <dbReference type="NCBI Taxonomy" id="630975"/>
    <lineage>
        <taxon>Bacteria</taxon>
        <taxon>Bacillati</taxon>
        <taxon>Actinomycetota</taxon>
        <taxon>Actinomycetes</taxon>
        <taxon>Pseudonocardiales</taxon>
        <taxon>Pseudonocardiaceae</taxon>
        <taxon>Pseudonocardia</taxon>
    </lineage>
</organism>
<dbReference type="InterPro" id="IPR006311">
    <property type="entry name" value="TAT_signal"/>
</dbReference>
<dbReference type="PROSITE" id="PS51318">
    <property type="entry name" value="TAT"/>
    <property type="match status" value="1"/>
</dbReference>
<dbReference type="SUPFAM" id="SSF53474">
    <property type="entry name" value="alpha/beta-Hydrolases"/>
    <property type="match status" value="1"/>
</dbReference>
<dbReference type="PANTHER" id="PTHR43142">
    <property type="entry name" value="CARBOXYLIC ESTER HYDROLASE"/>
    <property type="match status" value="1"/>
</dbReference>
<comment type="similarity">
    <text evidence="1 3">Belongs to the type-B carboxylesterase/lipase family.</text>
</comment>
<dbReference type="InterPro" id="IPR002018">
    <property type="entry name" value="CarbesteraseB"/>
</dbReference>
<evidence type="ECO:0000256" key="2">
    <source>
        <dbReference type="ARBA" id="ARBA00022801"/>
    </source>
</evidence>
<dbReference type="PROSITE" id="PS51257">
    <property type="entry name" value="PROKAR_LIPOPROTEIN"/>
    <property type="match status" value="1"/>
</dbReference>
<dbReference type="AlphaFoldDB" id="A0A543DAU1"/>
<dbReference type="PROSITE" id="PS00122">
    <property type="entry name" value="CARBOXYLESTERASE_B_1"/>
    <property type="match status" value="1"/>
</dbReference>
<evidence type="ECO:0000256" key="3">
    <source>
        <dbReference type="RuleBase" id="RU361235"/>
    </source>
</evidence>
<dbReference type="RefSeq" id="WP_142060337.1">
    <property type="nucleotide sequence ID" value="NZ_VFPA01000004.1"/>
</dbReference>
<keyword evidence="3" id="KW-0732">Signal</keyword>
<evidence type="ECO:0000256" key="1">
    <source>
        <dbReference type="ARBA" id="ARBA00005964"/>
    </source>
</evidence>
<dbReference type="GO" id="GO:0016787">
    <property type="term" value="F:hydrolase activity"/>
    <property type="evidence" value="ECO:0007669"/>
    <property type="project" value="UniProtKB-KW"/>
</dbReference>
<evidence type="ECO:0000313" key="5">
    <source>
        <dbReference type="EMBL" id="TQM06457.1"/>
    </source>
</evidence>
<evidence type="ECO:0000313" key="6">
    <source>
        <dbReference type="Proteomes" id="UP000315677"/>
    </source>
</evidence>
<proteinExistence type="inferred from homology"/>
<evidence type="ECO:0000259" key="4">
    <source>
        <dbReference type="Pfam" id="PF00135"/>
    </source>
</evidence>
<dbReference type="Proteomes" id="UP000315677">
    <property type="component" value="Unassembled WGS sequence"/>
</dbReference>
<feature type="chain" id="PRO_5039747976" description="Carboxylic ester hydrolase" evidence="3">
    <location>
        <begin position="27"/>
        <end position="542"/>
    </location>
</feature>
<feature type="signal peptide" evidence="3">
    <location>
        <begin position="1"/>
        <end position="26"/>
    </location>
</feature>
<feature type="domain" description="Carboxylesterase type B" evidence="4">
    <location>
        <begin position="48"/>
        <end position="509"/>
    </location>
</feature>
<dbReference type="EMBL" id="VFPA01000004">
    <property type="protein sequence ID" value="TQM06457.1"/>
    <property type="molecule type" value="Genomic_DNA"/>
</dbReference>
<name>A0A543DAU1_9PSEU</name>
<dbReference type="EC" id="3.1.1.-" evidence="3"/>
<gene>
    <name evidence="5" type="ORF">FB558_6714</name>
</gene>
<keyword evidence="6" id="KW-1185">Reference proteome</keyword>
<dbReference type="PANTHER" id="PTHR43142:SF1">
    <property type="entry name" value="CARBOXYLIC ESTER HYDROLASE"/>
    <property type="match status" value="1"/>
</dbReference>
<dbReference type="InterPro" id="IPR029058">
    <property type="entry name" value="AB_hydrolase_fold"/>
</dbReference>
<protein>
    <recommendedName>
        <fullName evidence="3">Carboxylic ester hydrolase</fullName>
        <ecNumber evidence="3">3.1.1.-</ecNumber>
    </recommendedName>
</protein>
<dbReference type="InterPro" id="IPR019826">
    <property type="entry name" value="Carboxylesterase_B_AS"/>
</dbReference>
<comment type="caution">
    <text evidence="5">The sequence shown here is derived from an EMBL/GenBank/DDBJ whole genome shotgun (WGS) entry which is preliminary data.</text>
</comment>
<accession>A0A543DAU1</accession>
<dbReference type="Pfam" id="PF00135">
    <property type="entry name" value="COesterase"/>
    <property type="match status" value="1"/>
</dbReference>